<dbReference type="GO" id="GO:0016747">
    <property type="term" value="F:acyltransferase activity, transferring groups other than amino-acyl groups"/>
    <property type="evidence" value="ECO:0007669"/>
    <property type="project" value="InterPro"/>
</dbReference>
<evidence type="ECO:0000313" key="3">
    <source>
        <dbReference type="Proteomes" id="UP001366166"/>
    </source>
</evidence>
<feature type="domain" description="N-acetyltransferase" evidence="1">
    <location>
        <begin position="6"/>
        <end position="158"/>
    </location>
</feature>
<evidence type="ECO:0000259" key="1">
    <source>
        <dbReference type="PROSITE" id="PS51186"/>
    </source>
</evidence>
<dbReference type="Gene3D" id="3.40.630.30">
    <property type="match status" value="1"/>
</dbReference>
<dbReference type="PROSITE" id="PS51186">
    <property type="entry name" value="GNAT"/>
    <property type="match status" value="1"/>
</dbReference>
<protein>
    <recommendedName>
        <fullName evidence="1">N-acetyltransferase domain-containing protein</fullName>
    </recommendedName>
</protein>
<gene>
    <name evidence="2" type="ORF">FAK_05900</name>
</gene>
<dbReference type="SUPFAM" id="SSF55729">
    <property type="entry name" value="Acyl-CoA N-acyltransferases (Nat)"/>
    <property type="match status" value="1"/>
</dbReference>
<name>A0AAU9EJV2_9BACT</name>
<proteinExistence type="predicted"/>
<organism evidence="2 3">
    <name type="scientific">Desulfoferula mesophila</name>
    <dbReference type="NCBI Taxonomy" id="3058419"/>
    <lineage>
        <taxon>Bacteria</taxon>
        <taxon>Pseudomonadati</taxon>
        <taxon>Thermodesulfobacteriota</taxon>
        <taxon>Desulfarculia</taxon>
        <taxon>Desulfarculales</taxon>
        <taxon>Desulfarculaceae</taxon>
        <taxon>Desulfoferula</taxon>
    </lineage>
</organism>
<dbReference type="AlphaFoldDB" id="A0AAU9EJV2"/>
<accession>A0AAU9EJV2</accession>
<dbReference type="InterPro" id="IPR000182">
    <property type="entry name" value="GNAT_dom"/>
</dbReference>
<evidence type="ECO:0000313" key="2">
    <source>
        <dbReference type="EMBL" id="BEQ13524.1"/>
    </source>
</evidence>
<sequence length="372" mass="43257">MISNELIYRGYQQGDERLLKELCIQVFNEERSIPDWQWEFMDTPEGPSNIRVIEDKGAIVGHIALIPIRFQYMDKEIVVGKSEDSSLREDYRGKRLFGKLEHQCFDEAAEKGYAASYSISRTANDVHIKAGYHPLKPIEGYFVPLRSDQVVSELKSAGIISGYQAWFARPLLKVIERRFRRRLERAESPPAGITIERMTRFTTEFDDLWRRFACQNRVITIKRSSAYLNWRFNQKPNNEYEIYAARCKGELVGYLVCTSVKRKGNFKVDLKIGVTSDFLFLNSHQEVLAPLIYRAANYWVECQCDVVINWVHRDSLYAPKMIAQLKKLGLVSMLGKYSIPISVRALRDEVSIDYIANERNWFFTLAFSGRWA</sequence>
<dbReference type="RefSeq" id="WP_338605243.1">
    <property type="nucleotide sequence ID" value="NZ_AP028679.1"/>
</dbReference>
<dbReference type="Proteomes" id="UP001366166">
    <property type="component" value="Chromosome"/>
</dbReference>
<dbReference type="InterPro" id="IPR016181">
    <property type="entry name" value="Acyl_CoA_acyltransferase"/>
</dbReference>
<dbReference type="EMBL" id="AP028679">
    <property type="protein sequence ID" value="BEQ13524.1"/>
    <property type="molecule type" value="Genomic_DNA"/>
</dbReference>
<keyword evidence="3" id="KW-1185">Reference proteome</keyword>
<reference evidence="3" key="1">
    <citation type="journal article" date="2023" name="Arch. Microbiol.">
        <title>Desulfoferula mesophilus gen. nov. sp. nov., a mesophilic sulfate-reducing bacterium isolated from a brackish lake sediment.</title>
        <authorList>
            <person name="Watanabe T."/>
            <person name="Yabe T."/>
            <person name="Tsuji J.M."/>
            <person name="Fukui M."/>
        </authorList>
    </citation>
    <scope>NUCLEOTIDE SEQUENCE [LARGE SCALE GENOMIC DNA]</scope>
    <source>
        <strain evidence="3">12FAK</strain>
    </source>
</reference>
<dbReference type="KEGG" id="dmp:FAK_05900"/>
<dbReference type="Pfam" id="PF13527">
    <property type="entry name" value="Acetyltransf_9"/>
    <property type="match status" value="1"/>
</dbReference>